<organism evidence="1 2">
    <name type="scientific">Diaphorina citri</name>
    <name type="common">Asian citrus psyllid</name>
    <dbReference type="NCBI Taxonomy" id="121845"/>
    <lineage>
        <taxon>Eukaryota</taxon>
        <taxon>Metazoa</taxon>
        <taxon>Ecdysozoa</taxon>
        <taxon>Arthropoda</taxon>
        <taxon>Hexapoda</taxon>
        <taxon>Insecta</taxon>
        <taxon>Pterygota</taxon>
        <taxon>Neoptera</taxon>
        <taxon>Paraneoptera</taxon>
        <taxon>Hemiptera</taxon>
        <taxon>Sternorrhyncha</taxon>
        <taxon>Psylloidea</taxon>
        <taxon>Psyllidae</taxon>
        <taxon>Diaphorininae</taxon>
        <taxon>Diaphorina</taxon>
    </lineage>
</organism>
<dbReference type="InterPro" id="IPR027417">
    <property type="entry name" value="P-loop_NTPase"/>
</dbReference>
<dbReference type="GO" id="GO:0035331">
    <property type="term" value="P:negative regulation of hippo signaling"/>
    <property type="evidence" value="ECO:0007669"/>
    <property type="project" value="TreeGrafter"/>
</dbReference>
<dbReference type="PaxDb" id="121845-A0A1S4ERV2"/>
<dbReference type="GeneID" id="108254447"/>
<dbReference type="PANTHER" id="PTHR46360:SF1">
    <property type="entry name" value="DISKS LARGE HOMOLOG 5"/>
    <property type="match status" value="1"/>
</dbReference>
<dbReference type="RefSeq" id="XP_017304920.2">
    <property type="nucleotide sequence ID" value="XM_017449431.2"/>
</dbReference>
<name>A0A1S4ERV2_DIACI</name>
<feature type="non-terminal residue" evidence="2">
    <location>
        <position position="1"/>
    </location>
</feature>
<dbReference type="GO" id="GO:0005886">
    <property type="term" value="C:plasma membrane"/>
    <property type="evidence" value="ECO:0007669"/>
    <property type="project" value="TreeGrafter"/>
</dbReference>
<evidence type="ECO:0000313" key="1">
    <source>
        <dbReference type="Proteomes" id="UP000079169"/>
    </source>
</evidence>
<dbReference type="Gene3D" id="3.40.50.300">
    <property type="entry name" value="P-loop containing nucleotide triphosphate hydrolases"/>
    <property type="match status" value="1"/>
</dbReference>
<sequence length="84" mass="9233">PVILVGALSDTVTDKLLQDFPDKFVRCAPEIMHCPQAAMEKGLADNLFVDYRKKGAYFECTSVAAVKDACDKVSGFVSLFLLLF</sequence>
<dbReference type="InterPro" id="IPR053004">
    <property type="entry name" value="MAGUK_Signaling_Regulators"/>
</dbReference>
<keyword evidence="1" id="KW-1185">Reference proteome</keyword>
<dbReference type="AlphaFoldDB" id="A0A1S4ERV2"/>
<dbReference type="Proteomes" id="UP000079169">
    <property type="component" value="Unplaced"/>
</dbReference>
<reference evidence="2" key="1">
    <citation type="submission" date="2025-08" db="UniProtKB">
        <authorList>
            <consortium name="RefSeq"/>
        </authorList>
    </citation>
    <scope>IDENTIFICATION</scope>
</reference>
<proteinExistence type="predicted"/>
<dbReference type="PANTHER" id="PTHR46360">
    <property type="entry name" value="DISKS LARGE HOMOLOG 5"/>
    <property type="match status" value="1"/>
</dbReference>
<dbReference type="STRING" id="121845.A0A1S4ERV2"/>
<protein>
    <submittedName>
        <fullName evidence="2">Disks large homolog 5-like</fullName>
    </submittedName>
</protein>
<gene>
    <name evidence="2" type="primary">LOC108254447</name>
</gene>
<dbReference type="KEGG" id="dci:108254447"/>
<evidence type="ECO:0000313" key="2">
    <source>
        <dbReference type="RefSeq" id="XP_017304920.2"/>
    </source>
</evidence>
<accession>A0A1S4ERV2</accession>
<dbReference type="SUPFAM" id="SSF52540">
    <property type="entry name" value="P-loop containing nucleoside triphosphate hydrolases"/>
    <property type="match status" value="1"/>
</dbReference>